<dbReference type="GO" id="GO:0005737">
    <property type="term" value="C:cytoplasm"/>
    <property type="evidence" value="ECO:0000318"/>
    <property type="project" value="GO_Central"/>
</dbReference>
<comment type="similarity">
    <text evidence="1">Belongs to the BetVI family.</text>
</comment>
<dbReference type="PANTHER" id="PTHR31213">
    <property type="entry name" value="OS08G0374000 PROTEIN-RELATED"/>
    <property type="match status" value="1"/>
</dbReference>
<dbReference type="InterPro" id="IPR024949">
    <property type="entry name" value="Bet_v_I_allergen"/>
</dbReference>
<dbReference type="GO" id="GO:0009738">
    <property type="term" value="P:abscisic acid-activated signaling pathway"/>
    <property type="evidence" value="ECO:0000318"/>
    <property type="project" value="GO_Central"/>
</dbReference>
<organism evidence="3 4">
    <name type="scientific">Lactuca sativa</name>
    <name type="common">Garden lettuce</name>
    <dbReference type="NCBI Taxonomy" id="4236"/>
    <lineage>
        <taxon>Eukaryota</taxon>
        <taxon>Viridiplantae</taxon>
        <taxon>Streptophyta</taxon>
        <taxon>Embryophyta</taxon>
        <taxon>Tracheophyta</taxon>
        <taxon>Spermatophyta</taxon>
        <taxon>Magnoliopsida</taxon>
        <taxon>eudicotyledons</taxon>
        <taxon>Gunneridae</taxon>
        <taxon>Pentapetalae</taxon>
        <taxon>asterids</taxon>
        <taxon>campanulids</taxon>
        <taxon>Asterales</taxon>
        <taxon>Asteraceae</taxon>
        <taxon>Cichorioideae</taxon>
        <taxon>Cichorieae</taxon>
        <taxon>Lactucinae</taxon>
        <taxon>Lactuca</taxon>
    </lineage>
</organism>
<name>A0A9R1XWW6_LACSA</name>
<keyword evidence="4" id="KW-1185">Reference proteome</keyword>
<feature type="domain" description="Bet v I/Major latex protein" evidence="2">
    <location>
        <begin position="239"/>
        <end position="385"/>
    </location>
</feature>
<accession>A0A9R1XWW6</accession>
<dbReference type="AlphaFoldDB" id="A0A9R1XWW6"/>
<evidence type="ECO:0000313" key="3">
    <source>
        <dbReference type="EMBL" id="KAJ0225634.1"/>
    </source>
</evidence>
<dbReference type="GO" id="GO:0006952">
    <property type="term" value="P:defense response"/>
    <property type="evidence" value="ECO:0007669"/>
    <property type="project" value="InterPro"/>
</dbReference>
<dbReference type="GO" id="GO:0038023">
    <property type="term" value="F:signaling receptor activity"/>
    <property type="evidence" value="ECO:0000318"/>
    <property type="project" value="GO_Central"/>
</dbReference>
<feature type="domain" description="Bet v I/Major latex protein" evidence="2">
    <location>
        <begin position="1"/>
        <end position="142"/>
    </location>
</feature>
<gene>
    <name evidence="3" type="ORF">LSAT_V11C100018470</name>
</gene>
<dbReference type="GO" id="GO:0004864">
    <property type="term" value="F:protein phosphatase inhibitor activity"/>
    <property type="evidence" value="ECO:0000318"/>
    <property type="project" value="GO_Central"/>
</dbReference>
<protein>
    <recommendedName>
        <fullName evidence="2">Bet v I/Major latex protein domain-containing protein</fullName>
    </recommendedName>
</protein>
<evidence type="ECO:0000313" key="4">
    <source>
        <dbReference type="Proteomes" id="UP000235145"/>
    </source>
</evidence>
<dbReference type="PRINTS" id="PR00634">
    <property type="entry name" value="BETALLERGEN"/>
</dbReference>
<dbReference type="Proteomes" id="UP000235145">
    <property type="component" value="Unassembled WGS sequence"/>
</dbReference>
<dbReference type="SUPFAM" id="SSF55961">
    <property type="entry name" value="Bet v1-like"/>
    <property type="match status" value="3"/>
</dbReference>
<dbReference type="Pfam" id="PF00407">
    <property type="entry name" value="Bet_v_1"/>
    <property type="match status" value="3"/>
</dbReference>
<dbReference type="CDD" id="cd07816">
    <property type="entry name" value="Bet_v1-like"/>
    <property type="match status" value="2"/>
</dbReference>
<dbReference type="PANTHER" id="PTHR31213:SF209">
    <property type="entry name" value="START-LIKE DOMAIN, BET V I TYPE ALLERGEN-RELATED"/>
    <property type="match status" value="1"/>
</dbReference>
<comment type="caution">
    <text evidence="3">The sequence shown here is derived from an EMBL/GenBank/DDBJ whole genome shotgun (WGS) entry which is preliminary data.</text>
</comment>
<proteinExistence type="inferred from homology"/>
<evidence type="ECO:0000256" key="1">
    <source>
        <dbReference type="ARBA" id="ARBA00009744"/>
    </source>
</evidence>
<dbReference type="Gene3D" id="3.30.530.20">
    <property type="match status" value="3"/>
</dbReference>
<dbReference type="GO" id="GO:0005634">
    <property type="term" value="C:nucleus"/>
    <property type="evidence" value="ECO:0000318"/>
    <property type="project" value="GO_Central"/>
</dbReference>
<dbReference type="InterPro" id="IPR050279">
    <property type="entry name" value="Plant_def-hormone_signal"/>
</dbReference>
<feature type="domain" description="Bet v I/Major latex protein" evidence="2">
    <location>
        <begin position="153"/>
        <end position="230"/>
    </location>
</feature>
<dbReference type="EMBL" id="NBSK02000001">
    <property type="protein sequence ID" value="KAJ0225634.1"/>
    <property type="molecule type" value="Genomic_DNA"/>
</dbReference>
<dbReference type="InterPro" id="IPR000916">
    <property type="entry name" value="Bet_v_I/MLP"/>
</dbReference>
<dbReference type="GO" id="GO:0010427">
    <property type="term" value="F:abscisic acid binding"/>
    <property type="evidence" value="ECO:0000318"/>
    <property type="project" value="GO_Central"/>
</dbReference>
<sequence>MTVITSEFEIASSLPASKFFNAYRDFNNIAPKVDPETYKTLVDIEGDGGAGTIRDVSFGDGVPFTSGKLKLDVVDSNNFTLIYTIFEGDILMGQLDSMTHHVKFIPSPDGGCVYKPTIVHNCKGETQLPEEALNMVKEGFKKTFKAIEGVPFTSGKLKLDVVDSNSFTIIYTIFEGDILMGQLDSMTHHVKFIPSPDGGCVYKPTIVHNCKGETQLPEEALNMVKEGFKKTFKAIEVITSEFEIASSLPASKFFNAYCDFNNIAPKVDPETYKTLVDIEGDGGTGTIRDVSFGDGVPFTSGKLKLDVVDSNNFTIIYTIFEGDILMGQLDSMTHHVKFIPSPDGGCVYKPTIVHNCKGETQLSEEALNMVKEGFKKTFKAIEGFIHANPQTY</sequence>
<dbReference type="FunFam" id="3.30.530.20:FF:000007">
    <property type="entry name" value="Major pollen allergen Bet v 1-A"/>
    <property type="match status" value="2"/>
</dbReference>
<reference evidence="3 4" key="1">
    <citation type="journal article" date="2017" name="Nat. Commun.">
        <title>Genome assembly with in vitro proximity ligation data and whole-genome triplication in lettuce.</title>
        <authorList>
            <person name="Reyes-Chin-Wo S."/>
            <person name="Wang Z."/>
            <person name="Yang X."/>
            <person name="Kozik A."/>
            <person name="Arikit S."/>
            <person name="Song C."/>
            <person name="Xia L."/>
            <person name="Froenicke L."/>
            <person name="Lavelle D.O."/>
            <person name="Truco M.J."/>
            <person name="Xia R."/>
            <person name="Zhu S."/>
            <person name="Xu C."/>
            <person name="Xu H."/>
            <person name="Xu X."/>
            <person name="Cox K."/>
            <person name="Korf I."/>
            <person name="Meyers B.C."/>
            <person name="Michelmore R.W."/>
        </authorList>
    </citation>
    <scope>NUCLEOTIDE SEQUENCE [LARGE SCALE GENOMIC DNA]</scope>
    <source>
        <strain evidence="4">cv. Salinas</strain>
        <tissue evidence="3">Seedlings</tissue>
    </source>
</reference>
<dbReference type="InterPro" id="IPR023393">
    <property type="entry name" value="START-like_dom_sf"/>
</dbReference>
<evidence type="ECO:0000259" key="2">
    <source>
        <dbReference type="Pfam" id="PF00407"/>
    </source>
</evidence>